<dbReference type="Gene3D" id="2.40.30.30">
    <property type="entry name" value="Riboflavin kinase-like"/>
    <property type="match status" value="1"/>
</dbReference>
<dbReference type="GO" id="GO:0005524">
    <property type="term" value="F:ATP binding"/>
    <property type="evidence" value="ECO:0007669"/>
    <property type="project" value="UniProtKB-UniRule"/>
</dbReference>
<dbReference type="SUPFAM" id="SSF52374">
    <property type="entry name" value="Nucleotidylyl transferase"/>
    <property type="match status" value="1"/>
</dbReference>
<dbReference type="FunFam" id="2.40.30.30:FF:000003">
    <property type="entry name" value="Riboflavin biosynthesis protein"/>
    <property type="match status" value="1"/>
</dbReference>
<dbReference type="KEGG" id="paqt:E8L99_09800"/>
<protein>
    <recommendedName>
        <fullName evidence="15">Riboflavin biosynthesis protein</fullName>
    </recommendedName>
    <domain>
        <recommendedName>
            <fullName evidence="15">Riboflavin kinase</fullName>
            <ecNumber evidence="15">2.7.1.26</ecNumber>
        </recommendedName>
        <alternativeName>
            <fullName evidence="15">Flavokinase</fullName>
        </alternativeName>
    </domain>
    <domain>
        <recommendedName>
            <fullName evidence="15">FMN adenylyltransferase</fullName>
            <ecNumber evidence="15">2.7.7.2</ecNumber>
        </recommendedName>
        <alternativeName>
            <fullName evidence="15">FAD pyrophosphorylase</fullName>
        </alternativeName>
        <alternativeName>
            <fullName evidence="15">FAD synthase</fullName>
        </alternativeName>
    </domain>
</protein>
<evidence type="ECO:0000256" key="5">
    <source>
        <dbReference type="ARBA" id="ARBA00022643"/>
    </source>
</evidence>
<keyword evidence="4 15" id="KW-0285">Flavoprotein</keyword>
<proteinExistence type="inferred from homology"/>
<comment type="catalytic activity">
    <reaction evidence="13 15">
        <text>riboflavin + ATP = FMN + ADP + H(+)</text>
        <dbReference type="Rhea" id="RHEA:14357"/>
        <dbReference type="ChEBI" id="CHEBI:15378"/>
        <dbReference type="ChEBI" id="CHEBI:30616"/>
        <dbReference type="ChEBI" id="CHEBI:57986"/>
        <dbReference type="ChEBI" id="CHEBI:58210"/>
        <dbReference type="ChEBI" id="CHEBI:456216"/>
        <dbReference type="EC" id="2.7.1.26"/>
    </reaction>
</comment>
<evidence type="ECO:0000256" key="4">
    <source>
        <dbReference type="ARBA" id="ARBA00022630"/>
    </source>
</evidence>
<evidence type="ECO:0000256" key="12">
    <source>
        <dbReference type="ARBA" id="ARBA00023268"/>
    </source>
</evidence>
<dbReference type="AlphaFoldDB" id="A0A4D7QKZ3"/>
<dbReference type="EC" id="2.7.7.2" evidence="15"/>
<dbReference type="UniPathway" id="UPA00276">
    <property type="reaction ID" value="UER00406"/>
</dbReference>
<keyword evidence="12" id="KW-0511">Multifunctional enzyme</keyword>
<keyword evidence="10 15" id="KW-0274">FAD</keyword>
<dbReference type="Pfam" id="PF06574">
    <property type="entry name" value="FAD_syn"/>
    <property type="match status" value="1"/>
</dbReference>
<comment type="function">
    <text evidence="1">Catalyzes the phosphorylation of riboflavin to FMN followed by the adenylation of FMN to FAD.</text>
</comment>
<dbReference type="NCBIfam" id="NF004160">
    <property type="entry name" value="PRK05627.1-3"/>
    <property type="match status" value="1"/>
</dbReference>
<comment type="pathway">
    <text evidence="3 15">Cofactor biosynthesis; FMN biosynthesis; FMN from riboflavin (ATP route): step 1/1.</text>
</comment>
<dbReference type="PIRSF" id="PIRSF004491">
    <property type="entry name" value="FAD_Synth"/>
    <property type="match status" value="1"/>
</dbReference>
<gene>
    <name evidence="17" type="ORF">E8L99_09800</name>
</gene>
<dbReference type="OrthoDB" id="9803667at2"/>
<dbReference type="Proteomes" id="UP000298588">
    <property type="component" value="Chromosome"/>
</dbReference>
<dbReference type="InterPro" id="IPR023468">
    <property type="entry name" value="Riboflavin_kinase"/>
</dbReference>
<keyword evidence="11 15" id="KW-0067">ATP-binding</keyword>
<keyword evidence="5 15" id="KW-0288">FMN</keyword>
<evidence type="ECO:0000256" key="7">
    <source>
        <dbReference type="ARBA" id="ARBA00022695"/>
    </source>
</evidence>
<evidence type="ECO:0000256" key="15">
    <source>
        <dbReference type="PIRNR" id="PIRNR004491"/>
    </source>
</evidence>
<dbReference type="PANTHER" id="PTHR22749">
    <property type="entry name" value="RIBOFLAVIN KINASE/FMN ADENYLYLTRANSFERASE"/>
    <property type="match status" value="1"/>
</dbReference>
<dbReference type="EMBL" id="CP039865">
    <property type="protein sequence ID" value="QCK86026.1"/>
    <property type="molecule type" value="Genomic_DNA"/>
</dbReference>
<evidence type="ECO:0000256" key="2">
    <source>
        <dbReference type="ARBA" id="ARBA00004726"/>
    </source>
</evidence>
<feature type="domain" description="Riboflavin kinase" evidence="16">
    <location>
        <begin position="196"/>
        <end position="319"/>
    </location>
</feature>
<evidence type="ECO:0000313" key="17">
    <source>
        <dbReference type="EMBL" id="QCK86026.1"/>
    </source>
</evidence>
<comment type="catalytic activity">
    <reaction evidence="14 15">
        <text>FMN + ATP + H(+) = FAD + diphosphate</text>
        <dbReference type="Rhea" id="RHEA:17237"/>
        <dbReference type="ChEBI" id="CHEBI:15378"/>
        <dbReference type="ChEBI" id="CHEBI:30616"/>
        <dbReference type="ChEBI" id="CHEBI:33019"/>
        <dbReference type="ChEBI" id="CHEBI:57692"/>
        <dbReference type="ChEBI" id="CHEBI:58210"/>
        <dbReference type="EC" id="2.7.7.2"/>
    </reaction>
</comment>
<dbReference type="EC" id="2.7.1.26" evidence="15"/>
<dbReference type="GO" id="GO:0006747">
    <property type="term" value="P:FAD biosynthetic process"/>
    <property type="evidence" value="ECO:0007669"/>
    <property type="project" value="UniProtKB-UniRule"/>
</dbReference>
<evidence type="ECO:0000256" key="13">
    <source>
        <dbReference type="ARBA" id="ARBA00047880"/>
    </source>
</evidence>
<comment type="pathway">
    <text evidence="2 15">Cofactor biosynthesis; FAD biosynthesis; FAD from FMN: step 1/1.</text>
</comment>
<dbReference type="GO" id="GO:0008531">
    <property type="term" value="F:riboflavin kinase activity"/>
    <property type="evidence" value="ECO:0007669"/>
    <property type="project" value="UniProtKB-UniRule"/>
</dbReference>
<dbReference type="GO" id="GO:0003919">
    <property type="term" value="F:FMN adenylyltransferase activity"/>
    <property type="evidence" value="ECO:0007669"/>
    <property type="project" value="UniProtKB-UniRule"/>
</dbReference>
<evidence type="ECO:0000256" key="9">
    <source>
        <dbReference type="ARBA" id="ARBA00022777"/>
    </source>
</evidence>
<accession>A0A4D7QKZ3</accession>
<name>A0A4D7QKZ3_9HYPH</name>
<dbReference type="PANTHER" id="PTHR22749:SF6">
    <property type="entry name" value="RIBOFLAVIN KINASE"/>
    <property type="match status" value="1"/>
</dbReference>
<evidence type="ECO:0000256" key="6">
    <source>
        <dbReference type="ARBA" id="ARBA00022679"/>
    </source>
</evidence>
<evidence type="ECO:0000256" key="11">
    <source>
        <dbReference type="ARBA" id="ARBA00022840"/>
    </source>
</evidence>
<dbReference type="InterPro" id="IPR014729">
    <property type="entry name" value="Rossmann-like_a/b/a_fold"/>
</dbReference>
<organism evidence="17 18">
    <name type="scientific">Phreatobacter aquaticus</name>
    <dbReference type="NCBI Taxonomy" id="2570229"/>
    <lineage>
        <taxon>Bacteria</taxon>
        <taxon>Pseudomonadati</taxon>
        <taxon>Pseudomonadota</taxon>
        <taxon>Alphaproteobacteria</taxon>
        <taxon>Hyphomicrobiales</taxon>
        <taxon>Phreatobacteraceae</taxon>
        <taxon>Phreatobacter</taxon>
    </lineage>
</organism>
<dbReference type="SMART" id="SM00904">
    <property type="entry name" value="Flavokinase"/>
    <property type="match status" value="1"/>
</dbReference>
<dbReference type="SUPFAM" id="SSF82114">
    <property type="entry name" value="Riboflavin kinase-like"/>
    <property type="match status" value="1"/>
</dbReference>
<dbReference type="CDD" id="cd02064">
    <property type="entry name" value="FAD_synthetase_N"/>
    <property type="match status" value="1"/>
</dbReference>
<dbReference type="InterPro" id="IPR023465">
    <property type="entry name" value="Riboflavin_kinase_dom_sf"/>
</dbReference>
<keyword evidence="7 15" id="KW-0548">Nucleotidyltransferase</keyword>
<keyword evidence="18" id="KW-1185">Reference proteome</keyword>
<dbReference type="NCBIfam" id="TIGR00083">
    <property type="entry name" value="ribF"/>
    <property type="match status" value="1"/>
</dbReference>
<sequence length="327" mass="34409">MPLTLPPSHSAADAPVFVRPAPLPVGLAGGVVAIGNFDGVHRGHQHVIATAMTQARRTGSPTLALTFEPHPRAFFQPDRPMFRLTDPATKFRLLAGLGVDGIACAPFDRDFAALSAEAFIADVLVGWLQARAIVVGGDFHYGAGRRGTPDSLVKAGAIGGFDVIQVQPFSVDGVLASSTAIREALTAGRIDVANRLLGHAWSVSGEVIHGAKLGRTLGFPTANLALAPATELAHGIYAVKIAIGGVWHDGVASFGRRPTVDNGPPLLEVHVFDFAGDLYGQIVDVAFGGYIRPEKKFDDLNALVVQMHDDSNRARALLAGTDLPKSE</sequence>
<dbReference type="GO" id="GO:0009231">
    <property type="term" value="P:riboflavin biosynthetic process"/>
    <property type="evidence" value="ECO:0007669"/>
    <property type="project" value="InterPro"/>
</dbReference>
<dbReference type="Gene3D" id="3.40.50.620">
    <property type="entry name" value="HUPs"/>
    <property type="match status" value="1"/>
</dbReference>
<dbReference type="Pfam" id="PF01687">
    <property type="entry name" value="Flavokinase"/>
    <property type="match status" value="1"/>
</dbReference>
<dbReference type="RefSeq" id="WP_137099358.1">
    <property type="nucleotide sequence ID" value="NZ_CP039865.1"/>
</dbReference>
<evidence type="ECO:0000256" key="3">
    <source>
        <dbReference type="ARBA" id="ARBA00005201"/>
    </source>
</evidence>
<evidence type="ECO:0000256" key="10">
    <source>
        <dbReference type="ARBA" id="ARBA00022827"/>
    </source>
</evidence>
<evidence type="ECO:0000256" key="14">
    <source>
        <dbReference type="ARBA" id="ARBA00049494"/>
    </source>
</evidence>
<comment type="similarity">
    <text evidence="15">Belongs to the ribF family.</text>
</comment>
<dbReference type="InterPro" id="IPR015865">
    <property type="entry name" value="Riboflavin_kinase_bac/euk"/>
</dbReference>
<keyword evidence="6 15" id="KW-0808">Transferase</keyword>
<evidence type="ECO:0000259" key="16">
    <source>
        <dbReference type="SMART" id="SM00904"/>
    </source>
</evidence>
<dbReference type="InterPro" id="IPR015864">
    <property type="entry name" value="FAD_synthase"/>
</dbReference>
<reference evidence="17 18" key="1">
    <citation type="submission" date="2019-04" db="EMBL/GenBank/DDBJ databases">
        <title>Phreatobacter aquaticus sp. nov.</title>
        <authorList>
            <person name="Choi A."/>
            <person name="Baek K."/>
        </authorList>
    </citation>
    <scope>NUCLEOTIDE SEQUENCE [LARGE SCALE GENOMIC DNA]</scope>
    <source>
        <strain evidence="17 18">NMCR1094</strain>
    </source>
</reference>
<evidence type="ECO:0000256" key="8">
    <source>
        <dbReference type="ARBA" id="ARBA00022741"/>
    </source>
</evidence>
<keyword evidence="8 15" id="KW-0547">Nucleotide-binding</keyword>
<keyword evidence="9 15" id="KW-0418">Kinase</keyword>
<dbReference type="NCBIfam" id="NF004159">
    <property type="entry name" value="PRK05627.1-2"/>
    <property type="match status" value="1"/>
</dbReference>
<dbReference type="UniPathway" id="UPA00277">
    <property type="reaction ID" value="UER00407"/>
</dbReference>
<dbReference type="InterPro" id="IPR002606">
    <property type="entry name" value="Riboflavin_kinase_bac"/>
</dbReference>
<dbReference type="GO" id="GO:0009398">
    <property type="term" value="P:FMN biosynthetic process"/>
    <property type="evidence" value="ECO:0007669"/>
    <property type="project" value="UniProtKB-UniRule"/>
</dbReference>
<dbReference type="FunFam" id="3.40.50.620:FF:000021">
    <property type="entry name" value="Riboflavin biosynthesis protein"/>
    <property type="match status" value="1"/>
</dbReference>
<evidence type="ECO:0000313" key="18">
    <source>
        <dbReference type="Proteomes" id="UP000298588"/>
    </source>
</evidence>
<evidence type="ECO:0000256" key="1">
    <source>
        <dbReference type="ARBA" id="ARBA00002121"/>
    </source>
</evidence>